<evidence type="ECO:0000256" key="1">
    <source>
        <dbReference type="SAM" id="MobiDB-lite"/>
    </source>
</evidence>
<feature type="region of interest" description="Disordered" evidence="1">
    <location>
        <begin position="1"/>
        <end position="24"/>
    </location>
</feature>
<reference evidence="3 4" key="1">
    <citation type="submission" date="2018-06" db="EMBL/GenBank/DDBJ databases">
        <title>Genomic Encyclopedia of Type Strains, Phase IV (KMG-IV): sequencing the most valuable type-strain genomes for metagenomic binning, comparative biology and taxonomic classification.</title>
        <authorList>
            <person name="Goeker M."/>
        </authorList>
    </citation>
    <scope>NUCLEOTIDE SEQUENCE [LARGE SCALE GENOMIC DNA]</scope>
    <source>
        <strain evidence="3 4">DSM 44599</strain>
    </source>
</reference>
<dbReference type="EMBL" id="QNRE01000006">
    <property type="protein sequence ID" value="RBO90305.1"/>
    <property type="molecule type" value="Genomic_DNA"/>
</dbReference>
<dbReference type="Proteomes" id="UP000252586">
    <property type="component" value="Unassembled WGS sequence"/>
</dbReference>
<comment type="caution">
    <text evidence="3">The sequence shown here is derived from an EMBL/GenBank/DDBJ whole genome shotgun (WGS) entry which is preliminary data.</text>
</comment>
<protein>
    <recommendedName>
        <fullName evidence="5">Type VII secretion system (Wss) protein ESAT-6</fullName>
    </recommendedName>
</protein>
<dbReference type="STRING" id="1210090.GCA_001613185_04652"/>
<keyword evidence="2" id="KW-1133">Transmembrane helix</keyword>
<keyword evidence="4" id="KW-1185">Reference proteome</keyword>
<evidence type="ECO:0008006" key="5">
    <source>
        <dbReference type="Google" id="ProtNLM"/>
    </source>
</evidence>
<name>A0A366DK48_9NOCA</name>
<evidence type="ECO:0000313" key="4">
    <source>
        <dbReference type="Proteomes" id="UP000252586"/>
    </source>
</evidence>
<proteinExistence type="predicted"/>
<dbReference type="RefSeq" id="WP_067511323.1">
    <property type="nucleotide sequence ID" value="NZ_QNRE01000006.1"/>
</dbReference>
<keyword evidence="2" id="KW-0472">Membrane</keyword>
<feature type="transmembrane region" description="Helical" evidence="2">
    <location>
        <begin position="223"/>
        <end position="249"/>
    </location>
</feature>
<gene>
    <name evidence="3" type="ORF">DFR74_106190</name>
</gene>
<dbReference type="AlphaFoldDB" id="A0A366DK48"/>
<sequence>MSTPIGSWLNENTPGFDDEKPPEDNDLVAEGTDYRKEYFQERAFLHSNIGLAQDDETGVPGFLDGTIAGDSWEAYANLRNGKTFEAITGGVMAATTVWEAFSDPFGFAGGQVAGWMLTDVEPLRKTLDALAGNDEMIAAYSETWGNIAEELTEMARNWDTGLKADISTWTGDAGDAYRYRAGDLVDQIGGASGAAASMGEAMELIANVVKAFRKLVQDILSSLLGALIGYTIELAVTFGAAALHVAAAAQMRIARDGVRVSMIVADMGKALLDIKPLTEAVGAVLNAILGKENQPGQTPA</sequence>
<keyword evidence="2" id="KW-0812">Transmembrane</keyword>
<evidence type="ECO:0000256" key="2">
    <source>
        <dbReference type="SAM" id="Phobius"/>
    </source>
</evidence>
<feature type="compositionally biased region" description="Polar residues" evidence="1">
    <location>
        <begin position="1"/>
        <end position="13"/>
    </location>
</feature>
<evidence type="ECO:0000313" key="3">
    <source>
        <dbReference type="EMBL" id="RBO90305.1"/>
    </source>
</evidence>
<organism evidence="3 4">
    <name type="scientific">Nocardia puris</name>
    <dbReference type="NCBI Taxonomy" id="208602"/>
    <lineage>
        <taxon>Bacteria</taxon>
        <taxon>Bacillati</taxon>
        <taxon>Actinomycetota</taxon>
        <taxon>Actinomycetes</taxon>
        <taxon>Mycobacteriales</taxon>
        <taxon>Nocardiaceae</taxon>
        <taxon>Nocardia</taxon>
    </lineage>
</organism>
<dbReference type="OrthoDB" id="5069709at2"/>
<accession>A0A366DK48</accession>